<dbReference type="EMBL" id="LWDL01000031">
    <property type="protein sequence ID" value="OQW49730.1"/>
    <property type="molecule type" value="Genomic_DNA"/>
</dbReference>
<reference evidence="3 4" key="1">
    <citation type="journal article" date="2017" name="Water Res.">
        <title>Comammox in drinking water systems.</title>
        <authorList>
            <person name="Wang Y."/>
            <person name="Ma L."/>
            <person name="Mao Y."/>
            <person name="Jiang X."/>
            <person name="Xia Y."/>
            <person name="Yu K."/>
            <person name="Li B."/>
            <person name="Zhang T."/>
        </authorList>
    </citation>
    <scope>NUCLEOTIDE SEQUENCE [LARGE SCALE GENOMIC DNA]</scope>
    <source>
        <strain evidence="3">SG_bin8</strain>
    </source>
</reference>
<organism evidence="3 4">
    <name type="scientific">Candidatus Raskinella chloraquaticus</name>
    <dbReference type="NCBI Taxonomy" id="1951219"/>
    <lineage>
        <taxon>Bacteria</taxon>
        <taxon>Pseudomonadati</taxon>
        <taxon>Pseudomonadota</taxon>
        <taxon>Alphaproteobacteria</taxon>
        <taxon>Hyphomicrobiales</taxon>
        <taxon>Phreatobacteraceae</taxon>
        <taxon>Candidatus Raskinella</taxon>
    </lineage>
</organism>
<dbReference type="AlphaFoldDB" id="A0A1W9HQJ4"/>
<dbReference type="Pfam" id="PF05065">
    <property type="entry name" value="Phage_capsid"/>
    <property type="match status" value="1"/>
</dbReference>
<comment type="caution">
    <text evidence="3">The sequence shown here is derived from an EMBL/GenBank/DDBJ whole genome shotgun (WGS) entry which is preliminary data.</text>
</comment>
<proteinExistence type="predicted"/>
<dbReference type="STRING" id="1827387.A4S15_03215"/>
<name>A0A1W9HQJ4_9HYPH</name>
<dbReference type="NCBIfam" id="TIGR01554">
    <property type="entry name" value="major_cap_HK97"/>
    <property type="match status" value="1"/>
</dbReference>
<dbReference type="Proteomes" id="UP000192872">
    <property type="component" value="Unassembled WGS sequence"/>
</dbReference>
<protein>
    <submittedName>
        <fullName evidence="3">Capsid protein</fullName>
    </submittedName>
</protein>
<dbReference type="InterPro" id="IPR024455">
    <property type="entry name" value="Phage_capsid"/>
</dbReference>
<dbReference type="Gene3D" id="3.30.2400.10">
    <property type="entry name" value="Major capsid protein gp5"/>
    <property type="match status" value="1"/>
</dbReference>
<comment type="subcellular location">
    <subcellularLocation>
        <location evidence="1">Virion</location>
    </subcellularLocation>
</comment>
<dbReference type="RefSeq" id="WP_376799958.1">
    <property type="nucleotide sequence ID" value="NZ_DBNB01000008.1"/>
</dbReference>
<evidence type="ECO:0000313" key="4">
    <source>
        <dbReference type="Proteomes" id="UP000192872"/>
    </source>
</evidence>
<dbReference type="SUPFAM" id="SSF56563">
    <property type="entry name" value="Major capsid protein gp5"/>
    <property type="match status" value="1"/>
</dbReference>
<evidence type="ECO:0000259" key="2">
    <source>
        <dbReference type="Pfam" id="PF05065"/>
    </source>
</evidence>
<gene>
    <name evidence="3" type="ORF">A4S15_03215</name>
</gene>
<accession>A0A1W9HQJ4</accession>
<feature type="domain" description="Phage capsid-like C-terminal" evidence="2">
    <location>
        <begin position="115"/>
        <end position="399"/>
    </location>
</feature>
<evidence type="ECO:0000256" key="1">
    <source>
        <dbReference type="ARBA" id="ARBA00004328"/>
    </source>
</evidence>
<evidence type="ECO:0000313" key="3">
    <source>
        <dbReference type="EMBL" id="OQW49730.1"/>
    </source>
</evidence>
<dbReference type="InterPro" id="IPR054612">
    <property type="entry name" value="Phage_capsid-like_C"/>
</dbReference>
<dbReference type="Gene3D" id="3.30.2320.10">
    <property type="entry name" value="hypothetical protein PF0899 domain"/>
    <property type="match status" value="1"/>
</dbReference>
<sequence length="403" mass="44253">MTNYACSETKAFPAAKTFEDFKEVNDERLDEIERRGTSDVLLDEKLERIDAHLNRQDERIRSLALKAARPQLEGGEPRLVGEHGRAFQAYIRRGDAGALGRLEAKALSIESNPDGGYTVTPEVDAMIGARLAQISPIRRIATVRQVSSATFRKPFASTGFAVGWVGEQVARPQTTTPTLNALDFPTLELYAMPAATGALLDDSAVDIERWIADEVETAFAEQEGRAFVVGNGTSQPRGFLTSTIVAEASWSWGRLGYVTSGAAADFVTLNPSDRLVDLVYALRAGYRQNASFVMNRRTQSAVRKFKDTQGQYLWQPPAQPGGVASLMNFPVIEAEDMPDVGADTTPIAFGDFRRGYLVVDRIGTRILRDPYSAKPYILFYTTKRVGGGVQDFNAIKLLKIATT</sequence>